<dbReference type="SMART" id="SM00054">
    <property type="entry name" value="EFh"/>
    <property type="match status" value="2"/>
</dbReference>
<keyword evidence="3 4" id="KW-0040">ANK repeat</keyword>
<dbReference type="Gene3D" id="1.10.238.10">
    <property type="entry name" value="EF-hand"/>
    <property type="match status" value="2"/>
</dbReference>
<dbReference type="GeneID" id="20228673"/>
<dbReference type="Pfam" id="PF13202">
    <property type="entry name" value="EF-hand_5"/>
    <property type="match status" value="1"/>
</dbReference>
<dbReference type="SUPFAM" id="SSF48403">
    <property type="entry name" value="Ankyrin repeat"/>
    <property type="match status" value="1"/>
</dbReference>
<dbReference type="PROSITE" id="PS50222">
    <property type="entry name" value="EF_HAND_2"/>
    <property type="match status" value="2"/>
</dbReference>
<feature type="domain" description="EF-hand" evidence="6">
    <location>
        <begin position="916"/>
        <end position="951"/>
    </location>
</feature>
<proteinExistence type="predicted"/>
<protein>
    <recommendedName>
        <fullName evidence="6">EF-hand domain-containing protein</fullName>
    </recommendedName>
</protein>
<feature type="domain" description="EF-hand" evidence="6">
    <location>
        <begin position="1021"/>
        <end position="1056"/>
    </location>
</feature>
<dbReference type="KEGG" id="aaf:AURANDRAFT_72357"/>
<dbReference type="CDD" id="cd00051">
    <property type="entry name" value="EFh"/>
    <property type="match status" value="2"/>
</dbReference>
<dbReference type="PANTHER" id="PTHR24171">
    <property type="entry name" value="ANKYRIN REPEAT DOMAIN-CONTAINING PROTEIN 39-RELATED"/>
    <property type="match status" value="1"/>
</dbReference>
<accession>F0YII5</accession>
<evidence type="ECO:0000313" key="7">
    <source>
        <dbReference type="EMBL" id="EGB05068.1"/>
    </source>
</evidence>
<evidence type="ECO:0000256" key="3">
    <source>
        <dbReference type="ARBA" id="ARBA00023043"/>
    </source>
</evidence>
<dbReference type="SMART" id="SM00248">
    <property type="entry name" value="ANK"/>
    <property type="match status" value="5"/>
</dbReference>
<evidence type="ECO:0000256" key="5">
    <source>
        <dbReference type="SAM" id="MobiDB-lite"/>
    </source>
</evidence>
<organism evidence="8">
    <name type="scientific">Aureococcus anophagefferens</name>
    <name type="common">Harmful bloom alga</name>
    <dbReference type="NCBI Taxonomy" id="44056"/>
    <lineage>
        <taxon>Eukaryota</taxon>
        <taxon>Sar</taxon>
        <taxon>Stramenopiles</taxon>
        <taxon>Ochrophyta</taxon>
        <taxon>Pelagophyceae</taxon>
        <taxon>Pelagomonadales</taxon>
        <taxon>Pelagomonadaceae</taxon>
        <taxon>Aureococcus</taxon>
    </lineage>
</organism>
<evidence type="ECO:0000313" key="8">
    <source>
        <dbReference type="Proteomes" id="UP000002729"/>
    </source>
</evidence>
<dbReference type="InParanoid" id="F0YII5"/>
<feature type="repeat" description="ANK" evidence="4">
    <location>
        <begin position="1143"/>
        <end position="1175"/>
    </location>
</feature>
<dbReference type="InterPro" id="IPR036770">
    <property type="entry name" value="Ankyrin_rpt-contain_sf"/>
</dbReference>
<dbReference type="EMBL" id="GL833144">
    <property type="protein sequence ID" value="EGB05068.1"/>
    <property type="molecule type" value="Genomic_DNA"/>
</dbReference>
<reference evidence="7 8" key="1">
    <citation type="journal article" date="2011" name="Proc. Natl. Acad. Sci. U.S.A.">
        <title>Niche of harmful alga Aureococcus anophagefferens revealed through ecogenomics.</title>
        <authorList>
            <person name="Gobler C.J."/>
            <person name="Berry D.L."/>
            <person name="Dyhrman S.T."/>
            <person name="Wilhelm S.W."/>
            <person name="Salamov A."/>
            <person name="Lobanov A.V."/>
            <person name="Zhang Y."/>
            <person name="Collier J.L."/>
            <person name="Wurch L.L."/>
            <person name="Kustka A.B."/>
            <person name="Dill B.D."/>
            <person name="Shah M."/>
            <person name="VerBerkmoes N.C."/>
            <person name="Kuo A."/>
            <person name="Terry A."/>
            <person name="Pangilinan J."/>
            <person name="Lindquist E.A."/>
            <person name="Lucas S."/>
            <person name="Paulsen I.T."/>
            <person name="Hattenrath-Lehmann T.K."/>
            <person name="Talmage S.C."/>
            <person name="Walker E.A."/>
            <person name="Koch F."/>
            <person name="Burson A.M."/>
            <person name="Marcoval M.A."/>
            <person name="Tang Y.Z."/>
            <person name="Lecleir G.R."/>
            <person name="Coyne K.J."/>
            <person name="Berg G.M."/>
            <person name="Bertrand E.M."/>
            <person name="Saito M.A."/>
            <person name="Gladyshev V.N."/>
            <person name="Grigoriev I.V."/>
        </authorList>
    </citation>
    <scope>NUCLEOTIDE SEQUENCE [LARGE SCALE GENOMIC DNA]</scope>
    <source>
        <strain evidence="8">CCMP 1984</strain>
    </source>
</reference>
<dbReference type="Pfam" id="PF13833">
    <property type="entry name" value="EF-hand_8"/>
    <property type="match status" value="1"/>
</dbReference>
<dbReference type="GO" id="GO:0005509">
    <property type="term" value="F:calcium ion binding"/>
    <property type="evidence" value="ECO:0007669"/>
    <property type="project" value="InterPro"/>
</dbReference>
<evidence type="ECO:0000256" key="4">
    <source>
        <dbReference type="PROSITE-ProRule" id="PRU00023"/>
    </source>
</evidence>
<keyword evidence="8" id="KW-1185">Reference proteome</keyword>
<dbReference type="RefSeq" id="XP_009040197.1">
    <property type="nucleotide sequence ID" value="XM_009041949.1"/>
</dbReference>
<feature type="repeat" description="ANK" evidence="4">
    <location>
        <begin position="1206"/>
        <end position="1238"/>
    </location>
</feature>
<feature type="region of interest" description="Disordered" evidence="5">
    <location>
        <begin position="1386"/>
        <end position="1406"/>
    </location>
</feature>
<evidence type="ECO:0000259" key="6">
    <source>
        <dbReference type="PROSITE" id="PS50222"/>
    </source>
</evidence>
<dbReference type="OrthoDB" id="26525at2759"/>
<dbReference type="InterPro" id="IPR002110">
    <property type="entry name" value="Ankyrin_rpt"/>
</dbReference>
<dbReference type="PROSITE" id="PS50088">
    <property type="entry name" value="ANK_REPEAT"/>
    <property type="match status" value="2"/>
</dbReference>
<evidence type="ECO:0000256" key="1">
    <source>
        <dbReference type="ARBA" id="ARBA00022737"/>
    </source>
</evidence>
<keyword evidence="1" id="KW-0677">Repeat</keyword>
<dbReference type="Gene3D" id="1.25.40.20">
    <property type="entry name" value="Ankyrin repeat-containing domain"/>
    <property type="match status" value="2"/>
</dbReference>
<dbReference type="SUPFAM" id="SSF47473">
    <property type="entry name" value="EF-hand"/>
    <property type="match status" value="1"/>
</dbReference>
<feature type="compositionally biased region" description="Basic and acidic residues" evidence="5">
    <location>
        <begin position="857"/>
        <end position="869"/>
    </location>
</feature>
<keyword evidence="2" id="KW-0106">Calcium</keyword>
<dbReference type="SUPFAM" id="SSF52266">
    <property type="entry name" value="SGNH hydrolase"/>
    <property type="match status" value="1"/>
</dbReference>
<dbReference type="eggNOG" id="KOG0028">
    <property type="taxonomic scope" value="Eukaryota"/>
</dbReference>
<dbReference type="CDD" id="cd00229">
    <property type="entry name" value="SGNH_hydrolase"/>
    <property type="match status" value="1"/>
</dbReference>
<feature type="region of interest" description="Disordered" evidence="5">
    <location>
        <begin position="1168"/>
        <end position="1203"/>
    </location>
</feature>
<dbReference type="Proteomes" id="UP000002729">
    <property type="component" value="Unassembled WGS sequence"/>
</dbReference>
<dbReference type="Pfam" id="PF12796">
    <property type="entry name" value="Ank_2"/>
    <property type="match status" value="1"/>
</dbReference>
<dbReference type="PROSITE" id="PS00018">
    <property type="entry name" value="EF_HAND_1"/>
    <property type="match status" value="2"/>
</dbReference>
<dbReference type="InterPro" id="IPR011992">
    <property type="entry name" value="EF-hand-dom_pair"/>
</dbReference>
<dbReference type="InterPro" id="IPR018247">
    <property type="entry name" value="EF_Hand_1_Ca_BS"/>
</dbReference>
<feature type="region of interest" description="Disordered" evidence="5">
    <location>
        <begin position="857"/>
        <end position="882"/>
    </location>
</feature>
<evidence type="ECO:0000256" key="2">
    <source>
        <dbReference type="ARBA" id="ARBA00022837"/>
    </source>
</evidence>
<sequence>MVLNLITRDLSKPKARRVAPSLLKPSLPEEKVDGDERIARQASPISITEDDFTIGDLVGESMAEGLRAVTPSPEILRESTAPGLAAAGSPPSPEILRDYFSRLGAAPEPPATATPSPPVGLAAGPDAEWLLNATALRDKGTLRDEVAANVARRNSCPDLVERATGRSDRRSPDMSLVAGVSDRFGFRSVADMKLVALVRSESNSSLADMASKSPDLSPRRALLRAASSPSFSRSARSYEAVDDPDAASDDGDRFLKEMTSMPLAKVVQVVLLSRVGRLRAIVGGLRALVAGDGALDALLSASLLLAARDLALINVVASMTLRIILVVAALARAVDPWTVLRGFPPLRHVEDEKPWLPKVTLRGLRAAFSGGDARLQAFMRQLEAGAPVTVVAVGGSVTAGVMCTEGERALQACCWSRRVFDWISEAANGTATYRNVARAGTTSTGFLPAAAHVVRQALADAASTEGERVLLFVDFSVNDSFEYGKYHEDHHGYARLKGTGLVAERLVQEILAAAPRVAVVPLVMPCPACETTASTYGKVYAHYALPAVDLTRVPGNWWPACKQHRCRMTAESAHPTRASAWEFHQLFAEVVVWALATAAREAAPRRAAAPGPYHKPADLAKFATCGNGTYHSAFGAYRGPCDRAPGVAAAAGCVVAEDRPGKPAYVLRGAGAHVAFALDFLAESPALSVSYVRSYENVGTATLSLNGAHYDLEGLRTDSRTTQTHSEFFNVALPKSLDQTTSTSVAEAKRMGRPLGDAGAKGFGVRAGTRHLPLTIRLAAGAPNSGAMPGLSLLLEQRAARIKRLESQPKPIPLKEHRDYGKYFTWLKEGKFSKGEISTQLLHAGLDAKVLEQDPEKPLGWKAGDEVSKRPKSAPAPVTSRSKPGLQAVFSMFDQGSGSMDTRRLGACLHKLGIKYDRTLLDEATAAFDADKSGKIEFDEFVEMFATLRASDELRLGEIGAKVLPLDDSEASDAKAAFDKIDADGSGAIQGRTRVIQHSFNVSAIDEGEVEALFKDVGLSATKKEIASLIQFLDTDKSGEIEFNEFTRLMEMAKGRQTEAGAPLNAVAALADLFEERRKADKVKQVAISAALAALHRGATTIKDIAMLAESTVRVLVGQQTSDAVTRILKEAGEGALEAALALARTELMLACETGDLDVVKKALAKGAPPDTRQRDCDGTFAAPEPTSLMASPRDPSLDEEPKHGAGRTVLLVALENGHAKIAYELIAAGATHDLADDTDGLTPLMMAPKALSVVKHAKLVDCLFGCGPAAKPDMKKADVAATLEATGWTAASYAAAFGRDAYLRRLVKEGCPPNASRPGTASPLILAAKNDHLRCVEFLCNDPDLMGVTQLDAKDEQAKTAVAWAQAGDHKPVIEVINKARARAANPEAFQKDNRRKSSVGRGDLANSASAGALGAKSKSGRRRSFSGSPIAIVGATMVARWMLVALSCAAPAASDDFRSAPLPVAFDERLDVLLEERGVYGEVHRIETEAAYVYEKLGARYGKRLQLPRSPEALVNAWPALFGEPFEERREHAAVVVVLHCFSDARRAAALQRWRHAHLKRTRHLFASDRLDVGAGFLGFPDDDGKQGVDFTTTGGKYLGAHRPLLALMFANDTWGGAFDWLAHGDDDTRFELSRLGAYLGARDAALPLFVGMPGHRHYPCKPAAGPLRAADPFACCVDDSQPCRVDVPPSKPYFSFELNRSDTRTIGPGVGGGPGDGTVVVTPCRRRGKRKPCCPVRQRHDDSPFPYRYHPTRGRVHYHNLASWAYGGIGYYVSRGLLAEITRHEWQACADKLVCGNADQRVSTCLFNHGFQLSRVAEPRAFAIHGAPVLDAPPGAVLFRGAG</sequence>
<name>F0YII5_AURAN</name>
<gene>
    <name evidence="7" type="ORF">AURANDRAFT_72357</name>
</gene>
<dbReference type="InterPro" id="IPR002048">
    <property type="entry name" value="EF_hand_dom"/>
</dbReference>